<feature type="region of interest" description="Disordered" evidence="6">
    <location>
        <begin position="137"/>
        <end position="243"/>
    </location>
</feature>
<evidence type="ECO:0000313" key="8">
    <source>
        <dbReference type="EMBL" id="PKI72474.1"/>
    </source>
</evidence>
<keyword evidence="4" id="KW-0804">Transcription</keyword>
<dbReference type="Gene3D" id="4.10.280.10">
    <property type="entry name" value="Helix-loop-helix DNA-binding domain"/>
    <property type="match status" value="1"/>
</dbReference>
<keyword evidence="9" id="KW-1185">Reference proteome</keyword>
<comment type="subcellular location">
    <subcellularLocation>
        <location evidence="1">Nucleus</location>
    </subcellularLocation>
</comment>
<dbReference type="InterPro" id="IPR024097">
    <property type="entry name" value="bHLH_ZIP_TF"/>
</dbReference>
<dbReference type="GO" id="GO:0046983">
    <property type="term" value="F:protein dimerization activity"/>
    <property type="evidence" value="ECO:0007669"/>
    <property type="project" value="InterPro"/>
</dbReference>
<dbReference type="FunFam" id="4.10.280.10:FF:000002">
    <property type="entry name" value="Basic helix-loop-helix transcription factor"/>
    <property type="match status" value="1"/>
</dbReference>
<evidence type="ECO:0000256" key="4">
    <source>
        <dbReference type="ARBA" id="ARBA00023163"/>
    </source>
</evidence>
<evidence type="ECO:0000256" key="3">
    <source>
        <dbReference type="ARBA" id="ARBA00023125"/>
    </source>
</evidence>
<dbReference type="GO" id="GO:0003677">
    <property type="term" value="F:DNA binding"/>
    <property type="evidence" value="ECO:0007669"/>
    <property type="project" value="UniProtKB-KW"/>
</dbReference>
<evidence type="ECO:0000259" key="7">
    <source>
        <dbReference type="PROSITE" id="PS50888"/>
    </source>
</evidence>
<reference evidence="8 9" key="1">
    <citation type="submission" date="2017-11" db="EMBL/GenBank/DDBJ databases">
        <title>De-novo sequencing of pomegranate (Punica granatum L.) genome.</title>
        <authorList>
            <person name="Akparov Z."/>
            <person name="Amiraslanov A."/>
            <person name="Hajiyeva S."/>
            <person name="Abbasov M."/>
            <person name="Kaur K."/>
            <person name="Hamwieh A."/>
            <person name="Solovyev V."/>
            <person name="Salamov A."/>
            <person name="Braich B."/>
            <person name="Kosarev P."/>
            <person name="Mahmoud A."/>
            <person name="Hajiyev E."/>
            <person name="Babayeva S."/>
            <person name="Izzatullayeva V."/>
            <person name="Mammadov A."/>
            <person name="Mammadov A."/>
            <person name="Sharifova S."/>
            <person name="Ojaghi J."/>
            <person name="Eynullazada K."/>
            <person name="Bayramov B."/>
            <person name="Abdulazimova A."/>
            <person name="Shahmuradov I."/>
        </authorList>
    </citation>
    <scope>NUCLEOTIDE SEQUENCE [LARGE SCALE GENOMIC DNA]</scope>
    <source>
        <strain evidence="9">cv. AG2017</strain>
        <tissue evidence="8">Leaf</tissue>
    </source>
</reference>
<proteinExistence type="predicted"/>
<gene>
    <name evidence="8" type="ORF">CRG98_007141</name>
</gene>
<dbReference type="InterPro" id="IPR036638">
    <property type="entry name" value="HLH_DNA-bd_sf"/>
</dbReference>
<feature type="compositionally biased region" description="Polar residues" evidence="6">
    <location>
        <begin position="13"/>
        <end position="24"/>
    </location>
</feature>
<dbReference type="PROSITE" id="PS50888">
    <property type="entry name" value="BHLH"/>
    <property type="match status" value="1"/>
</dbReference>
<comment type="caution">
    <text evidence="8">The sequence shown here is derived from an EMBL/GenBank/DDBJ whole genome shotgun (WGS) entry which is preliminary data.</text>
</comment>
<evidence type="ECO:0000256" key="6">
    <source>
        <dbReference type="SAM" id="MobiDB-lite"/>
    </source>
</evidence>
<dbReference type="InterPro" id="IPR011598">
    <property type="entry name" value="bHLH_dom"/>
</dbReference>
<dbReference type="AlphaFoldDB" id="A0A2I0KVH9"/>
<accession>A0A2I0KVH9</accession>
<dbReference type="PANTHER" id="PTHR12565">
    <property type="entry name" value="STEROL REGULATORY ELEMENT-BINDING PROTEIN"/>
    <property type="match status" value="1"/>
</dbReference>
<feature type="domain" description="BHLH" evidence="7">
    <location>
        <begin position="255"/>
        <end position="305"/>
    </location>
</feature>
<dbReference type="CDD" id="cd18919">
    <property type="entry name" value="bHLH_AtBPE_like"/>
    <property type="match status" value="1"/>
</dbReference>
<feature type="region of interest" description="Disordered" evidence="6">
    <location>
        <begin position="1"/>
        <end position="24"/>
    </location>
</feature>
<evidence type="ECO:0000256" key="2">
    <source>
        <dbReference type="ARBA" id="ARBA00023015"/>
    </source>
</evidence>
<organism evidence="8 9">
    <name type="scientific">Punica granatum</name>
    <name type="common">Pomegranate</name>
    <dbReference type="NCBI Taxonomy" id="22663"/>
    <lineage>
        <taxon>Eukaryota</taxon>
        <taxon>Viridiplantae</taxon>
        <taxon>Streptophyta</taxon>
        <taxon>Embryophyta</taxon>
        <taxon>Tracheophyta</taxon>
        <taxon>Spermatophyta</taxon>
        <taxon>Magnoliopsida</taxon>
        <taxon>eudicotyledons</taxon>
        <taxon>Gunneridae</taxon>
        <taxon>Pentapetalae</taxon>
        <taxon>rosids</taxon>
        <taxon>malvids</taxon>
        <taxon>Myrtales</taxon>
        <taxon>Lythraceae</taxon>
        <taxon>Punica</taxon>
    </lineage>
</organism>
<sequence>MEACDGGDMGFQQVGNAVTNRESNPISQEASMMAMSSMAMIPKPANVHHDPFFGFGWDPLSSMTQNHQNFGCPPVVPHRDFASFPFPPLPLWENQGIPPHLAHYPPPDSSFIDMVPRAPCFVSRGLSDMVGPVGLPQSGPVANPGPNYASNVGDSAIEGTRNTEGEAMGSPSTERRRKRTPDSSSPYDPNKNTEGEPRQDHSGDTSDVQKDQNEKKQKIEQTESANSRGKQTKDDSNSQEPPKENYIHVRARRGQATNSHSLAERVRREKISERMRMLQELVPGCNKITGKAVMLDEIINYVQSLQQQVEFLSMKLATLLPDLSIDLERVLSKEILQARGRDALARGLGPGTGLPLPYSNAPGILQGALPSTSQYPPLPQGPLDNELQTLFQMGFDSNSAHDLLKQNVMLWALILEHSETNSHFTHQSLMAFNSRQWNFRLGKFYGPPTRTIWGPGNHLRRGSPYYKGPRVQRFLDA</sequence>
<dbReference type="GO" id="GO:0005634">
    <property type="term" value="C:nucleus"/>
    <property type="evidence" value="ECO:0007669"/>
    <property type="project" value="UniProtKB-SubCell"/>
</dbReference>
<feature type="compositionally biased region" description="Basic and acidic residues" evidence="6">
    <location>
        <begin position="231"/>
        <end position="243"/>
    </location>
</feature>
<feature type="compositionally biased region" description="Basic and acidic residues" evidence="6">
    <location>
        <begin position="191"/>
        <end position="221"/>
    </location>
</feature>
<dbReference type="Pfam" id="PF00010">
    <property type="entry name" value="HLH"/>
    <property type="match status" value="1"/>
</dbReference>
<dbReference type="GO" id="GO:0003700">
    <property type="term" value="F:DNA-binding transcription factor activity"/>
    <property type="evidence" value="ECO:0007669"/>
    <property type="project" value="TreeGrafter"/>
</dbReference>
<dbReference type="STRING" id="22663.A0A2I0KVH9"/>
<name>A0A2I0KVH9_PUNGR</name>
<keyword evidence="5" id="KW-0539">Nucleus</keyword>
<evidence type="ECO:0000313" key="9">
    <source>
        <dbReference type="Proteomes" id="UP000233551"/>
    </source>
</evidence>
<evidence type="ECO:0000256" key="5">
    <source>
        <dbReference type="ARBA" id="ARBA00023242"/>
    </source>
</evidence>
<dbReference type="SMART" id="SM00353">
    <property type="entry name" value="HLH"/>
    <property type="match status" value="1"/>
</dbReference>
<protein>
    <recommendedName>
        <fullName evidence="7">BHLH domain-containing protein</fullName>
    </recommendedName>
</protein>
<keyword evidence="2" id="KW-0805">Transcription regulation</keyword>
<dbReference type="Proteomes" id="UP000233551">
    <property type="component" value="Unassembled WGS sequence"/>
</dbReference>
<keyword evidence="3" id="KW-0238">DNA-binding</keyword>
<dbReference type="SUPFAM" id="SSF47459">
    <property type="entry name" value="HLH, helix-loop-helix DNA-binding domain"/>
    <property type="match status" value="1"/>
</dbReference>
<dbReference type="PANTHER" id="PTHR12565:SF312">
    <property type="entry name" value="TRANSCRIPTION FACTOR BHLH74"/>
    <property type="match status" value="1"/>
</dbReference>
<dbReference type="EMBL" id="PGOL01000325">
    <property type="protein sequence ID" value="PKI72474.1"/>
    <property type="molecule type" value="Genomic_DNA"/>
</dbReference>
<evidence type="ECO:0000256" key="1">
    <source>
        <dbReference type="ARBA" id="ARBA00004123"/>
    </source>
</evidence>